<sequence length="383" mass="44015">MKTIHVVIGAGTWKQDGLRYRRHRLAEFLASRPDTQRVFWLCPAPRPLSNRRLGKAGKIEQWAVTDVLPQKAFRFGRYLSPFHKRRLSEFVGMLESLANHDHVCLWYTFPGFPVLKDLFPWNRVVYDRSDLWAAPISGRMSFVAKMRRQVIAQAERQIVNRADLIFCTSDYLHKETVRDLPAEKRDRVRTIENGVDYQLFSEDAELYMGDTGKTVLGYIGGIKPKLDFALLNEVAGQRPEWQILLVGPDGTRGEPAFARLLERDNVIWIGAVPPNEVPHYMRRISIGLMPYKSSPYNSAVFPLKLFEFLAAGKAAVGIHLPSTKKYEQDSVYTCLTSSEPRQLIQVCEHLEKIINDPEAIRKRKVLAQSKDWSKIFEEMLSVL</sequence>
<reference evidence="4" key="1">
    <citation type="submission" date="2016-10" db="EMBL/GenBank/DDBJ databases">
        <authorList>
            <person name="Varghese N."/>
            <person name="Submissions S."/>
        </authorList>
    </citation>
    <scope>NUCLEOTIDE SEQUENCE [LARGE SCALE GENOMIC DNA]</scope>
    <source>
        <strain evidence="4">ATCC 700379</strain>
    </source>
</reference>
<dbReference type="PANTHER" id="PTHR46401">
    <property type="entry name" value="GLYCOSYLTRANSFERASE WBBK-RELATED"/>
    <property type="match status" value="1"/>
</dbReference>
<dbReference type="EMBL" id="FOOY01000013">
    <property type="protein sequence ID" value="SFG56876.1"/>
    <property type="molecule type" value="Genomic_DNA"/>
</dbReference>
<dbReference type="Proteomes" id="UP000198752">
    <property type="component" value="Unassembled WGS sequence"/>
</dbReference>
<evidence type="ECO:0000256" key="1">
    <source>
        <dbReference type="ARBA" id="ARBA00022679"/>
    </source>
</evidence>
<gene>
    <name evidence="3" type="ORF">SAMN02982927_02088</name>
</gene>
<dbReference type="Pfam" id="PF13439">
    <property type="entry name" value="Glyco_transf_4"/>
    <property type="match status" value="1"/>
</dbReference>
<dbReference type="STRING" id="269670.SAMN02982927_02088"/>
<protein>
    <submittedName>
        <fullName evidence="3">Teichuronic acid biosynthesis glycosyltransferase TuaH</fullName>
    </submittedName>
</protein>
<evidence type="ECO:0000313" key="3">
    <source>
        <dbReference type="EMBL" id="SFG56876.1"/>
    </source>
</evidence>
<dbReference type="SUPFAM" id="SSF53756">
    <property type="entry name" value="UDP-Glycosyltransferase/glycogen phosphorylase"/>
    <property type="match status" value="1"/>
</dbReference>
<dbReference type="NCBIfam" id="NF047676">
    <property type="entry name" value="TeichurnBiosyTuaH"/>
    <property type="match status" value="1"/>
</dbReference>
<dbReference type="PANTHER" id="PTHR46401:SF2">
    <property type="entry name" value="GLYCOSYLTRANSFERASE WBBK-RELATED"/>
    <property type="match status" value="1"/>
</dbReference>
<dbReference type="GO" id="GO:0009103">
    <property type="term" value="P:lipopolysaccharide biosynthetic process"/>
    <property type="evidence" value="ECO:0007669"/>
    <property type="project" value="TreeGrafter"/>
</dbReference>
<dbReference type="AlphaFoldDB" id="A0A1I2T397"/>
<accession>A0A1I2T397</accession>
<evidence type="ECO:0000259" key="2">
    <source>
        <dbReference type="Pfam" id="PF13439"/>
    </source>
</evidence>
<evidence type="ECO:0000313" key="4">
    <source>
        <dbReference type="Proteomes" id="UP000198752"/>
    </source>
</evidence>
<name>A0A1I2T397_9BACL</name>
<keyword evidence="1 3" id="KW-0808">Transferase</keyword>
<feature type="domain" description="Glycosyltransferase subfamily 4-like N-terminal" evidence="2">
    <location>
        <begin position="23"/>
        <end position="197"/>
    </location>
</feature>
<dbReference type="Pfam" id="PF13692">
    <property type="entry name" value="Glyco_trans_1_4"/>
    <property type="match status" value="1"/>
</dbReference>
<organism evidence="3 4">
    <name type="scientific">Sporolactobacillus nakayamae</name>
    <dbReference type="NCBI Taxonomy" id="269670"/>
    <lineage>
        <taxon>Bacteria</taxon>
        <taxon>Bacillati</taxon>
        <taxon>Bacillota</taxon>
        <taxon>Bacilli</taxon>
        <taxon>Bacillales</taxon>
        <taxon>Sporolactobacillaceae</taxon>
        <taxon>Sporolactobacillus</taxon>
    </lineage>
</organism>
<keyword evidence="4" id="KW-1185">Reference proteome</keyword>
<dbReference type="RefSeq" id="WP_245734195.1">
    <property type="nucleotide sequence ID" value="NZ_FOOY01000013.1"/>
</dbReference>
<dbReference type="GO" id="GO:0016757">
    <property type="term" value="F:glycosyltransferase activity"/>
    <property type="evidence" value="ECO:0007669"/>
    <property type="project" value="TreeGrafter"/>
</dbReference>
<dbReference type="Gene3D" id="3.40.50.2000">
    <property type="entry name" value="Glycogen Phosphorylase B"/>
    <property type="match status" value="2"/>
</dbReference>
<proteinExistence type="predicted"/>
<dbReference type="InterPro" id="IPR028098">
    <property type="entry name" value="Glyco_trans_4-like_N"/>
</dbReference>